<dbReference type="EMBL" id="JANZXA010000002">
    <property type="protein sequence ID" value="MCT2398675.1"/>
    <property type="molecule type" value="Genomic_DNA"/>
</dbReference>
<evidence type="ECO:0000313" key="2">
    <source>
        <dbReference type="EMBL" id="MCT2398675.1"/>
    </source>
</evidence>
<dbReference type="RefSeq" id="WP_260044071.1">
    <property type="nucleotide sequence ID" value="NZ_JANZXA010000002.1"/>
</dbReference>
<dbReference type="Proteomes" id="UP001165583">
    <property type="component" value="Unassembled WGS sequence"/>
</dbReference>
<dbReference type="SUPFAM" id="SSF140931">
    <property type="entry name" value="Fic-like"/>
    <property type="match status" value="1"/>
</dbReference>
<keyword evidence="3" id="KW-1185">Reference proteome</keyword>
<accession>A0ABT2I1I9</accession>
<protein>
    <submittedName>
        <fullName evidence="2">Fic family protein</fullName>
    </submittedName>
</protein>
<sequence>MIEPARIDAPDGDLPDLIAEVAAKGEALGQKLHPRTAENLAGFVRIMNTYYSNLIEGHNTRPRDIERALARIDEEDEKRDLLIEAVAHVRLQARIDALASEGRLPDPAAPDFLRQLHHDFYEGATKEMLAITGRGRSFEMVPGEWRKGEEQDVEIGRHLPPPSDRVPDFMNYFYRRFAFEPTDNLLLAVGPGKGKRILAMATAHHRFNYIHPFPDGNGRVSRLMSHAMAHKAGIGAHGLWSISRGLARGLSDGPEGRLEYRQHMAWADEQRQRDRDGRGNLSLKGLSVFATWFLKVALDQLEFMTQLFDLETLAKRIERLVARHEKFAPEAVHLLLEALRRGEFERGEAARLTGMPERSARRVLKDLTQAGLLASSTEKGPVSLRFPSDTLEALFPKLYPDAMV</sequence>
<organism evidence="2 3">
    <name type="scientific">Novosphingobium mangrovi</name>
    <name type="common">ex Huang et al. 2023</name>
    <dbReference type="NCBI Taxonomy" id="2976432"/>
    <lineage>
        <taxon>Bacteria</taxon>
        <taxon>Pseudomonadati</taxon>
        <taxon>Pseudomonadota</taxon>
        <taxon>Alphaproteobacteria</taxon>
        <taxon>Sphingomonadales</taxon>
        <taxon>Sphingomonadaceae</taxon>
        <taxon>Novosphingobium</taxon>
    </lineage>
</organism>
<evidence type="ECO:0000259" key="1">
    <source>
        <dbReference type="PROSITE" id="PS51459"/>
    </source>
</evidence>
<dbReference type="InterPro" id="IPR040198">
    <property type="entry name" value="Fido_containing"/>
</dbReference>
<feature type="domain" description="Fido" evidence="1">
    <location>
        <begin position="108"/>
        <end position="295"/>
    </location>
</feature>
<dbReference type="PROSITE" id="PS51459">
    <property type="entry name" value="FIDO"/>
    <property type="match status" value="1"/>
</dbReference>
<comment type="caution">
    <text evidence="2">The sequence shown here is derived from an EMBL/GenBank/DDBJ whole genome shotgun (WGS) entry which is preliminary data.</text>
</comment>
<dbReference type="PANTHER" id="PTHR13504">
    <property type="entry name" value="FIDO DOMAIN-CONTAINING PROTEIN DDB_G0283145"/>
    <property type="match status" value="1"/>
</dbReference>
<dbReference type="Pfam" id="PF02661">
    <property type="entry name" value="Fic"/>
    <property type="match status" value="1"/>
</dbReference>
<name>A0ABT2I1I9_9SPHN</name>
<dbReference type="PANTHER" id="PTHR13504:SF38">
    <property type="entry name" value="FIDO DOMAIN-CONTAINING PROTEIN"/>
    <property type="match status" value="1"/>
</dbReference>
<proteinExistence type="predicted"/>
<dbReference type="InterPro" id="IPR003812">
    <property type="entry name" value="Fido"/>
</dbReference>
<reference evidence="2" key="1">
    <citation type="submission" date="2022-09" db="EMBL/GenBank/DDBJ databases">
        <title>Novosphingobium sp. Nov., a polycyclic aromatic hydrocarbon-degrading bacterium isolated form mangrove sediments in HongKong.</title>
        <authorList>
            <person name="Hu Z."/>
        </authorList>
    </citation>
    <scope>NUCLEOTIDE SEQUENCE</scope>
    <source>
        <strain evidence="2">HK4-1</strain>
    </source>
</reference>
<dbReference type="Gene3D" id="1.10.3290.10">
    <property type="entry name" value="Fido-like domain"/>
    <property type="match status" value="1"/>
</dbReference>
<evidence type="ECO:0000313" key="3">
    <source>
        <dbReference type="Proteomes" id="UP001165583"/>
    </source>
</evidence>
<dbReference type="InterPro" id="IPR036597">
    <property type="entry name" value="Fido-like_dom_sf"/>
</dbReference>
<gene>
    <name evidence="2" type="ORF">NZK81_03850</name>
</gene>